<dbReference type="STRING" id="135651.G0PNI9"/>
<organism evidence="2">
    <name type="scientific">Caenorhabditis brenneri</name>
    <name type="common">Nematode worm</name>
    <dbReference type="NCBI Taxonomy" id="135651"/>
    <lineage>
        <taxon>Eukaryota</taxon>
        <taxon>Metazoa</taxon>
        <taxon>Ecdysozoa</taxon>
        <taxon>Nematoda</taxon>
        <taxon>Chromadorea</taxon>
        <taxon>Rhabditida</taxon>
        <taxon>Rhabditina</taxon>
        <taxon>Rhabditomorpha</taxon>
        <taxon>Rhabditoidea</taxon>
        <taxon>Rhabditidae</taxon>
        <taxon>Peloderinae</taxon>
        <taxon>Caenorhabditis</taxon>
    </lineage>
</organism>
<name>G0PNI9_CAEBE</name>
<dbReference type="eggNOG" id="ENOG502TB98">
    <property type="taxonomic scope" value="Eukaryota"/>
</dbReference>
<dbReference type="Proteomes" id="UP000008068">
    <property type="component" value="Unassembled WGS sequence"/>
</dbReference>
<dbReference type="PANTHER" id="PTHR21516:SF2">
    <property type="entry name" value="PROTEIN CBG06240"/>
    <property type="match status" value="1"/>
</dbReference>
<keyword evidence="2" id="KW-1185">Reference proteome</keyword>
<dbReference type="OrthoDB" id="5797120at2759"/>
<accession>G0PNI9</accession>
<dbReference type="AlphaFoldDB" id="G0PNI9"/>
<dbReference type="Pfam" id="PF03312">
    <property type="entry name" value="DUF272"/>
    <property type="match status" value="1"/>
</dbReference>
<evidence type="ECO:0000313" key="2">
    <source>
        <dbReference type="Proteomes" id="UP000008068"/>
    </source>
</evidence>
<reference evidence="2" key="1">
    <citation type="submission" date="2011-07" db="EMBL/GenBank/DDBJ databases">
        <authorList>
            <consortium name="Caenorhabditis brenneri Sequencing and Analysis Consortium"/>
            <person name="Wilson R.K."/>
        </authorList>
    </citation>
    <scope>NUCLEOTIDE SEQUENCE [LARGE SCALE GENOMIC DNA]</scope>
    <source>
        <strain evidence="2">PB2801</strain>
    </source>
</reference>
<dbReference type="InParanoid" id="G0PNI9"/>
<sequence length="646" mass="74225">SNEVLPKLITGFITGTNPKYGMSYVSCNLTYPGVDGIVYCSKNRRLKVGDWVEVRFTEADFAKFFPSKPTFETPRFTFTHFKKIKRPSNYTVRMTEKGPEVEIKNYELPPGHKTGNDIEDRFLGTISDGQSSISNRHEVVDLIIRRRKPFKTKNKNYTTWFVKSSKKAVVRSDSTDSERSSSSVHKRAVITSVKPSITSKYGKDYSAFLWLLDDHVSSVYYFSSREDTISVGHFFEGVFWHTGKGWECKRYVKSLGKLMDGVVYNDSIELRITVYAYLPASPGRKNAETYHNFIGKIVSGIDKHNQLPGDCSSGVKIRIRLYKDRTTDKTNYCWIVAKKNQSKHIQLITEFYDAWHRDGVRNAVRLRCPRQFGELRGLLDTASAGQISHAYKQKQKLDKDNGVENQKETDIFAWVTAQNGDSFRMVVFPRVEGQKMSDMKKKVTDRNVYEKVEQMEVQRLYIVKLNENGDVIKMYDCPQYFSARSNGEIEFKVVSSDKTLLARNLGIVDPIGMPKWVGKLMFCSDQPISKERVLMKSGFRLLDDKDLFVDDELVSNQGVCFMSVGSAEKLPNQNLDEAEKEEQIEQKENRQRQTLFQTRLECTPKDVIFENFKAVCRILEDSGVIEAMEKQSIDIDRLNKLRATSL</sequence>
<dbReference type="InterPro" id="IPR004987">
    <property type="entry name" value="DUF272"/>
</dbReference>
<gene>
    <name evidence="1" type="ORF">CAEBREN_04444</name>
</gene>
<dbReference type="FunCoup" id="G0PNI9">
    <property type="interactions" value="226"/>
</dbReference>
<dbReference type="OMA" id="TYHSFIG"/>
<proteinExistence type="predicted"/>
<evidence type="ECO:0000313" key="1">
    <source>
        <dbReference type="EMBL" id="EGT42263.1"/>
    </source>
</evidence>
<dbReference type="PANTHER" id="PTHR21516">
    <property type="entry name" value="AAA_LID_7 DOMAIN-CONTAINING PROTEIN-RELATED-RELATED"/>
    <property type="match status" value="1"/>
</dbReference>
<protein>
    <submittedName>
        <fullName evidence="1">Uncharacterized protein</fullName>
    </submittedName>
</protein>
<feature type="non-terminal residue" evidence="1">
    <location>
        <position position="1"/>
    </location>
</feature>
<dbReference type="EMBL" id="GL381979">
    <property type="protein sequence ID" value="EGT42263.1"/>
    <property type="molecule type" value="Genomic_DNA"/>
</dbReference>
<dbReference type="HOGENOM" id="CLU_013203_0_0_1"/>